<dbReference type="Proteomes" id="UP001396334">
    <property type="component" value="Unassembled WGS sequence"/>
</dbReference>
<evidence type="ECO:0000313" key="2">
    <source>
        <dbReference type="EMBL" id="KAK8988348.1"/>
    </source>
</evidence>
<feature type="compositionally biased region" description="Low complexity" evidence="1">
    <location>
        <begin position="148"/>
        <end position="168"/>
    </location>
</feature>
<comment type="caution">
    <text evidence="2">The sequence shown here is derived from an EMBL/GenBank/DDBJ whole genome shotgun (WGS) entry which is preliminary data.</text>
</comment>
<gene>
    <name evidence="2" type="ORF">V6N11_061106</name>
</gene>
<reference evidence="2 3" key="1">
    <citation type="journal article" date="2024" name="G3 (Bethesda)">
        <title>Genome assembly of Hibiscus sabdariffa L. provides insights into metabolisms of medicinal natural products.</title>
        <authorList>
            <person name="Kim T."/>
        </authorList>
    </citation>
    <scope>NUCLEOTIDE SEQUENCE [LARGE SCALE GENOMIC DNA]</scope>
    <source>
        <strain evidence="2">TK-2024</strain>
        <tissue evidence="2">Old leaves</tissue>
    </source>
</reference>
<evidence type="ECO:0000256" key="1">
    <source>
        <dbReference type="SAM" id="MobiDB-lite"/>
    </source>
</evidence>
<keyword evidence="3" id="KW-1185">Reference proteome</keyword>
<feature type="compositionally biased region" description="Pro residues" evidence="1">
    <location>
        <begin position="177"/>
        <end position="186"/>
    </location>
</feature>
<evidence type="ECO:0000313" key="3">
    <source>
        <dbReference type="Proteomes" id="UP001396334"/>
    </source>
</evidence>
<feature type="region of interest" description="Disordered" evidence="1">
    <location>
        <begin position="94"/>
        <end position="189"/>
    </location>
</feature>
<name>A0ABR2PIR9_9ROSI</name>
<dbReference type="EMBL" id="JBBPBN010000058">
    <property type="protein sequence ID" value="KAK8988348.1"/>
    <property type="molecule type" value="Genomic_DNA"/>
</dbReference>
<proteinExistence type="predicted"/>
<organism evidence="2 3">
    <name type="scientific">Hibiscus sabdariffa</name>
    <name type="common">roselle</name>
    <dbReference type="NCBI Taxonomy" id="183260"/>
    <lineage>
        <taxon>Eukaryota</taxon>
        <taxon>Viridiplantae</taxon>
        <taxon>Streptophyta</taxon>
        <taxon>Embryophyta</taxon>
        <taxon>Tracheophyta</taxon>
        <taxon>Spermatophyta</taxon>
        <taxon>Magnoliopsida</taxon>
        <taxon>eudicotyledons</taxon>
        <taxon>Gunneridae</taxon>
        <taxon>Pentapetalae</taxon>
        <taxon>rosids</taxon>
        <taxon>malvids</taxon>
        <taxon>Malvales</taxon>
        <taxon>Malvaceae</taxon>
        <taxon>Malvoideae</taxon>
        <taxon>Hibiscus</taxon>
    </lineage>
</organism>
<protein>
    <submittedName>
        <fullName evidence="2">Uncharacterized protein</fullName>
    </submittedName>
</protein>
<sequence>MPTSRNQTVDRTRLLLIHTIITGYRVNIGEILTKQLAAACANDKGILAFCCLISALCRRAAVPTSPGDKYQAEKTRWTRAVYMGKMDVADVTPLNVAMPTPPTSPIHMPATDMNEAESSVPAEAPPAPVDARKSQAASPPVGPVSNHTTTTSPATTPAAMPTSRATTPDSPLGTTPDAPPSSPPPAQSEEAAPIHILQLRNQLQRIEARQLQMHVETKVFQQNLITFLSFQFPAATVVQSHNIRHKILAAQPFPLCADFSLLRERGCAIFSSSGKEFPDFLALLFIWVNYVEVETILSWRLRIQVSRNQSCDFSPGLFILCVISGKRGTKEFVSWLDDLIEELCKST</sequence>
<accession>A0ABR2PIR9</accession>